<evidence type="ECO:0000313" key="1">
    <source>
        <dbReference type="EMBL" id="CAF4619289.1"/>
    </source>
</evidence>
<keyword evidence="2" id="KW-1185">Reference proteome</keyword>
<gene>
    <name evidence="1" type="ORF">OVN521_LOCUS45845</name>
</gene>
<protein>
    <submittedName>
        <fullName evidence="1">Uncharacterized protein</fullName>
    </submittedName>
</protein>
<dbReference type="AlphaFoldDB" id="A0A821DBW0"/>
<evidence type="ECO:0000313" key="2">
    <source>
        <dbReference type="Proteomes" id="UP000663866"/>
    </source>
</evidence>
<dbReference type="EMBL" id="CAJOBG010077541">
    <property type="protein sequence ID" value="CAF4619289.1"/>
    <property type="molecule type" value="Genomic_DNA"/>
</dbReference>
<organism evidence="1 2">
    <name type="scientific">Rotaria magnacalcarata</name>
    <dbReference type="NCBI Taxonomy" id="392030"/>
    <lineage>
        <taxon>Eukaryota</taxon>
        <taxon>Metazoa</taxon>
        <taxon>Spiralia</taxon>
        <taxon>Gnathifera</taxon>
        <taxon>Rotifera</taxon>
        <taxon>Eurotatoria</taxon>
        <taxon>Bdelloidea</taxon>
        <taxon>Philodinida</taxon>
        <taxon>Philodinidae</taxon>
        <taxon>Rotaria</taxon>
    </lineage>
</organism>
<sequence length="88" mass="10668">MPETMLEYIWDYGYLNETTELDYVKTMLLRCKYLSNFEVIFNLVIQLLLQSQNHFRQIEDASSVSLRDIDRFCRLYNWFLDSICQRGP</sequence>
<feature type="non-terminal residue" evidence="1">
    <location>
        <position position="88"/>
    </location>
</feature>
<accession>A0A821DBW0</accession>
<dbReference type="PANTHER" id="PTHR22605">
    <property type="entry name" value="RZ-TYPE DOMAIN-CONTAINING PROTEIN"/>
    <property type="match status" value="1"/>
</dbReference>
<reference evidence="1" key="1">
    <citation type="submission" date="2021-02" db="EMBL/GenBank/DDBJ databases">
        <authorList>
            <person name="Nowell W R."/>
        </authorList>
    </citation>
    <scope>NUCLEOTIDE SEQUENCE</scope>
</reference>
<dbReference type="GO" id="GO:0004842">
    <property type="term" value="F:ubiquitin-protein transferase activity"/>
    <property type="evidence" value="ECO:0007669"/>
    <property type="project" value="InterPro"/>
</dbReference>
<name>A0A821DBW0_9BILA</name>
<dbReference type="PANTHER" id="PTHR22605:SF1">
    <property type="entry name" value="RZ-TYPE DOMAIN-CONTAINING PROTEIN"/>
    <property type="match status" value="1"/>
</dbReference>
<dbReference type="GO" id="GO:0016887">
    <property type="term" value="F:ATP hydrolysis activity"/>
    <property type="evidence" value="ECO:0007669"/>
    <property type="project" value="InterPro"/>
</dbReference>
<dbReference type="InterPro" id="IPR031248">
    <property type="entry name" value="RNF213"/>
</dbReference>
<dbReference type="Proteomes" id="UP000663866">
    <property type="component" value="Unassembled WGS sequence"/>
</dbReference>
<comment type="caution">
    <text evidence="1">The sequence shown here is derived from an EMBL/GenBank/DDBJ whole genome shotgun (WGS) entry which is preliminary data.</text>
</comment>
<proteinExistence type="predicted"/>